<feature type="compositionally biased region" description="Basic and acidic residues" evidence="1">
    <location>
        <begin position="51"/>
        <end position="63"/>
    </location>
</feature>
<dbReference type="RefSeq" id="WP_196956782.1">
    <property type="nucleotide sequence ID" value="NZ_JADWYK010000016.1"/>
</dbReference>
<evidence type="ECO:0000256" key="1">
    <source>
        <dbReference type="SAM" id="MobiDB-lite"/>
    </source>
</evidence>
<keyword evidence="3" id="KW-1185">Reference proteome</keyword>
<protein>
    <submittedName>
        <fullName evidence="2">Uncharacterized protein</fullName>
    </submittedName>
</protein>
<feature type="region of interest" description="Disordered" evidence="1">
    <location>
        <begin position="1"/>
        <end position="82"/>
    </location>
</feature>
<feature type="compositionally biased region" description="Polar residues" evidence="1">
    <location>
        <begin position="17"/>
        <end position="29"/>
    </location>
</feature>
<gene>
    <name evidence="2" type="ORF">I5L79_19625</name>
</gene>
<reference evidence="2 3" key="1">
    <citation type="submission" date="2020-11" db="EMBL/GenBank/DDBJ databases">
        <title>Hymenobacter sp.</title>
        <authorList>
            <person name="Kim M.K."/>
        </authorList>
    </citation>
    <scope>NUCLEOTIDE SEQUENCE [LARGE SCALE GENOMIC DNA]</scope>
    <source>
        <strain evidence="2 3">BT594</strain>
    </source>
</reference>
<name>A0ABS0L8B6_9BACT</name>
<evidence type="ECO:0000313" key="2">
    <source>
        <dbReference type="EMBL" id="MBG8555763.1"/>
    </source>
</evidence>
<organism evidence="2 3">
    <name type="scientific">Hymenobacter guriensis</name>
    <dbReference type="NCBI Taxonomy" id="2793065"/>
    <lineage>
        <taxon>Bacteria</taxon>
        <taxon>Pseudomonadati</taxon>
        <taxon>Bacteroidota</taxon>
        <taxon>Cytophagia</taxon>
        <taxon>Cytophagales</taxon>
        <taxon>Hymenobacteraceae</taxon>
        <taxon>Hymenobacter</taxon>
    </lineage>
</organism>
<dbReference type="EMBL" id="JADWYK010000016">
    <property type="protein sequence ID" value="MBG8555763.1"/>
    <property type="molecule type" value="Genomic_DNA"/>
</dbReference>
<accession>A0ABS0L8B6</accession>
<feature type="compositionally biased region" description="Basic and acidic residues" evidence="1">
    <location>
        <begin position="30"/>
        <end position="44"/>
    </location>
</feature>
<proteinExistence type="predicted"/>
<evidence type="ECO:0000313" key="3">
    <source>
        <dbReference type="Proteomes" id="UP000601099"/>
    </source>
</evidence>
<sequence length="82" mass="8758">MTSLVGGCTDKRDVDNTGRSGAANQTSDQSNEHETEGDGEHEGEGMGMNDGRGHATEGMDTMRRGGRTHSGGMGMMDKEKRR</sequence>
<comment type="caution">
    <text evidence="2">The sequence shown here is derived from an EMBL/GenBank/DDBJ whole genome shotgun (WGS) entry which is preliminary data.</text>
</comment>
<dbReference type="Proteomes" id="UP000601099">
    <property type="component" value="Unassembled WGS sequence"/>
</dbReference>